<dbReference type="PRINTS" id="PR00081">
    <property type="entry name" value="GDHRDH"/>
</dbReference>
<dbReference type="PANTHER" id="PTHR44196:SF1">
    <property type="entry name" value="DEHYDROGENASE_REDUCTASE SDR FAMILY MEMBER 7B"/>
    <property type="match status" value="1"/>
</dbReference>
<dbReference type="NCBIfam" id="NF004526">
    <property type="entry name" value="PRK05872.1"/>
    <property type="match status" value="1"/>
</dbReference>
<evidence type="ECO:0000256" key="3">
    <source>
        <dbReference type="RuleBase" id="RU000363"/>
    </source>
</evidence>
<dbReference type="InterPro" id="IPR057326">
    <property type="entry name" value="KR_dom"/>
</dbReference>
<feature type="region of interest" description="Disordered" evidence="4">
    <location>
        <begin position="298"/>
        <end position="345"/>
    </location>
</feature>
<proteinExistence type="inferred from homology"/>
<dbReference type="SMART" id="SM00822">
    <property type="entry name" value="PKS_KR"/>
    <property type="match status" value="1"/>
</dbReference>
<evidence type="ECO:0000256" key="4">
    <source>
        <dbReference type="SAM" id="MobiDB-lite"/>
    </source>
</evidence>
<gene>
    <name evidence="6" type="ORF">JK360_10940</name>
</gene>
<reference evidence="6 7" key="1">
    <citation type="submission" date="2021-01" db="EMBL/GenBank/DDBJ databases">
        <title>WGS of actinomycetes isolated from Thailand.</title>
        <authorList>
            <person name="Thawai C."/>
        </authorList>
    </citation>
    <scope>NUCLEOTIDE SEQUENCE [LARGE SCALE GENOMIC DNA]</scope>
    <source>
        <strain evidence="6 7">CH9-7</strain>
    </source>
</reference>
<keyword evidence="7" id="KW-1185">Reference proteome</keyword>
<dbReference type="PANTHER" id="PTHR44196">
    <property type="entry name" value="DEHYDROGENASE/REDUCTASE SDR FAMILY MEMBER 7B"/>
    <property type="match status" value="1"/>
</dbReference>
<evidence type="ECO:0000259" key="5">
    <source>
        <dbReference type="SMART" id="SM00822"/>
    </source>
</evidence>
<organism evidence="6 7">
    <name type="scientific">Streptomyces siderophoricus</name>
    <dbReference type="NCBI Taxonomy" id="2802281"/>
    <lineage>
        <taxon>Bacteria</taxon>
        <taxon>Bacillati</taxon>
        <taxon>Actinomycetota</taxon>
        <taxon>Actinomycetes</taxon>
        <taxon>Kitasatosporales</taxon>
        <taxon>Streptomycetaceae</taxon>
        <taxon>Streptomyces</taxon>
    </lineage>
</organism>
<feature type="compositionally biased region" description="Low complexity" evidence="4">
    <location>
        <begin position="298"/>
        <end position="308"/>
    </location>
</feature>
<dbReference type="Pfam" id="PF00106">
    <property type="entry name" value="adh_short"/>
    <property type="match status" value="1"/>
</dbReference>
<feature type="domain" description="Ketoreductase" evidence="5">
    <location>
        <begin position="11"/>
        <end position="190"/>
    </location>
</feature>
<name>A0ABS1MQ69_9ACTN</name>
<protein>
    <submittedName>
        <fullName evidence="6">SDR family oxidoreductase</fullName>
    </submittedName>
</protein>
<dbReference type="EMBL" id="JAERRI010000005">
    <property type="protein sequence ID" value="MBL1089909.1"/>
    <property type="molecule type" value="Genomic_DNA"/>
</dbReference>
<evidence type="ECO:0000256" key="2">
    <source>
        <dbReference type="ARBA" id="ARBA00023002"/>
    </source>
</evidence>
<evidence type="ECO:0000313" key="6">
    <source>
        <dbReference type="EMBL" id="MBL1089909.1"/>
    </source>
</evidence>
<dbReference type="PRINTS" id="PR00080">
    <property type="entry name" value="SDRFAMILY"/>
</dbReference>
<dbReference type="InterPro" id="IPR036291">
    <property type="entry name" value="NAD(P)-bd_dom_sf"/>
</dbReference>
<comment type="caution">
    <text evidence="6">The sequence shown here is derived from an EMBL/GenBank/DDBJ whole genome shotgun (WGS) entry which is preliminary data.</text>
</comment>
<sequence>MTGQWQSLAGRVVVVTGAARGLGECMTRALVRRGATVALVGLEEDGLERLAEAFPGRTQYWFADVTDEAALAAVADGVQRGLGPPSVVVANAGVAAGGPFLESDPAVWRRVIEVNLIGSSLTLRAFLPGLLATRGYFLQMGSLASITAAPMMSAYCASKAGVEAFAHAIRAEVAHRGVEVGVAYLSWAETDMIDAAVLRELRLRLPWPAGRIYSPQAVADRIVHGMERRATAVYAQPWLRAAQLVRAGLPAAVTRLFRGQVPEMAARGDVTATGLIGAGGRADDLARAAAVRRLPAVPAGAAAAGAGRPHQEAEQPEGQHDDGGDPQRLEREAGAEQQQREQQDE</sequence>
<dbReference type="InterPro" id="IPR002347">
    <property type="entry name" value="SDR_fam"/>
</dbReference>
<keyword evidence="2" id="KW-0560">Oxidoreductase</keyword>
<comment type="similarity">
    <text evidence="1 3">Belongs to the short-chain dehydrogenases/reductases (SDR) family.</text>
</comment>
<feature type="compositionally biased region" description="Basic and acidic residues" evidence="4">
    <location>
        <begin position="309"/>
        <end position="345"/>
    </location>
</feature>
<dbReference type="CDD" id="cd05233">
    <property type="entry name" value="SDR_c"/>
    <property type="match status" value="1"/>
</dbReference>
<dbReference type="SUPFAM" id="SSF51735">
    <property type="entry name" value="NAD(P)-binding Rossmann-fold domains"/>
    <property type="match status" value="1"/>
</dbReference>
<dbReference type="InterPro" id="IPR020904">
    <property type="entry name" value="Sc_DH/Rdtase_CS"/>
</dbReference>
<accession>A0ABS1MQ69</accession>
<evidence type="ECO:0000313" key="7">
    <source>
        <dbReference type="Proteomes" id="UP000629371"/>
    </source>
</evidence>
<dbReference type="Gene3D" id="3.40.50.720">
    <property type="entry name" value="NAD(P)-binding Rossmann-like Domain"/>
    <property type="match status" value="1"/>
</dbReference>
<dbReference type="PROSITE" id="PS00061">
    <property type="entry name" value="ADH_SHORT"/>
    <property type="match status" value="1"/>
</dbReference>
<evidence type="ECO:0000256" key="1">
    <source>
        <dbReference type="ARBA" id="ARBA00006484"/>
    </source>
</evidence>
<dbReference type="Proteomes" id="UP000629371">
    <property type="component" value="Unassembled WGS sequence"/>
</dbReference>